<reference evidence="1 2" key="1">
    <citation type="journal article" date="2020" name="IScience">
        <title>Genome Sequencing of the Endangered Kingdonia uniflora (Circaeasteraceae, Ranunculales) Reveals Potential Mechanisms of Evolutionary Specialization.</title>
        <authorList>
            <person name="Sun Y."/>
            <person name="Deng T."/>
            <person name="Zhang A."/>
            <person name="Moore M.J."/>
            <person name="Landis J.B."/>
            <person name="Lin N."/>
            <person name="Zhang H."/>
            <person name="Zhang X."/>
            <person name="Huang J."/>
            <person name="Zhang X."/>
            <person name="Sun H."/>
            <person name="Wang H."/>
        </authorList>
    </citation>
    <scope>NUCLEOTIDE SEQUENCE [LARGE SCALE GENOMIC DNA]</scope>
    <source>
        <strain evidence="1">TB1705</strain>
        <tissue evidence="1">Leaf</tissue>
    </source>
</reference>
<dbReference type="EMBL" id="JACGCM010001165">
    <property type="protein sequence ID" value="KAF6160341.1"/>
    <property type="molecule type" value="Genomic_DNA"/>
</dbReference>
<dbReference type="OrthoDB" id="6278596at2759"/>
<organism evidence="1 2">
    <name type="scientific">Kingdonia uniflora</name>
    <dbReference type="NCBI Taxonomy" id="39325"/>
    <lineage>
        <taxon>Eukaryota</taxon>
        <taxon>Viridiplantae</taxon>
        <taxon>Streptophyta</taxon>
        <taxon>Embryophyta</taxon>
        <taxon>Tracheophyta</taxon>
        <taxon>Spermatophyta</taxon>
        <taxon>Magnoliopsida</taxon>
        <taxon>Ranunculales</taxon>
        <taxon>Circaeasteraceae</taxon>
        <taxon>Kingdonia</taxon>
    </lineage>
</organism>
<evidence type="ECO:0000313" key="1">
    <source>
        <dbReference type="EMBL" id="KAF6160341.1"/>
    </source>
</evidence>
<protein>
    <submittedName>
        <fullName evidence="1">Uncharacterized protein</fullName>
    </submittedName>
</protein>
<proteinExistence type="predicted"/>
<keyword evidence="2" id="KW-1185">Reference proteome</keyword>
<comment type="caution">
    <text evidence="1">The sequence shown here is derived from an EMBL/GenBank/DDBJ whole genome shotgun (WGS) entry which is preliminary data.</text>
</comment>
<evidence type="ECO:0000313" key="2">
    <source>
        <dbReference type="Proteomes" id="UP000541444"/>
    </source>
</evidence>
<name>A0A7J7MZI3_9MAGN</name>
<accession>A0A7J7MZI3</accession>
<dbReference type="AlphaFoldDB" id="A0A7J7MZI3"/>
<sequence>MIKSSLNFECCWKKPHFFGGIGCGIVGGIDITTHFKQIDKLVKHNILQITVGGLYNIS</sequence>
<dbReference type="Proteomes" id="UP000541444">
    <property type="component" value="Unassembled WGS sequence"/>
</dbReference>
<feature type="non-terminal residue" evidence="1">
    <location>
        <position position="58"/>
    </location>
</feature>
<gene>
    <name evidence="1" type="ORF">GIB67_019110</name>
</gene>